<dbReference type="InterPro" id="IPR011701">
    <property type="entry name" value="MFS"/>
</dbReference>
<dbReference type="PANTHER" id="PTHR23517">
    <property type="entry name" value="RESISTANCE PROTEIN MDTM, PUTATIVE-RELATED-RELATED"/>
    <property type="match status" value="1"/>
</dbReference>
<dbReference type="Proteomes" id="UP000184357">
    <property type="component" value="Unassembled WGS sequence"/>
</dbReference>
<keyword evidence="5 7" id="KW-1133">Transmembrane helix</keyword>
<dbReference type="Gene3D" id="1.20.1250.20">
    <property type="entry name" value="MFS general substrate transporter like domains"/>
    <property type="match status" value="1"/>
</dbReference>
<dbReference type="STRING" id="43928.SAMN05443636_2046"/>
<accession>A0A1M5R4I0</accession>
<name>A0A1M5R4I0_9EURY</name>
<keyword evidence="6 7" id="KW-0472">Membrane</keyword>
<dbReference type="SUPFAM" id="SSF103473">
    <property type="entry name" value="MFS general substrate transporter"/>
    <property type="match status" value="1"/>
</dbReference>
<dbReference type="InterPro" id="IPR020846">
    <property type="entry name" value="MFS_dom"/>
</dbReference>
<dbReference type="EMBL" id="FQWV01000005">
    <property type="protein sequence ID" value="SHH21078.1"/>
    <property type="molecule type" value="Genomic_DNA"/>
</dbReference>
<feature type="transmembrane region" description="Helical" evidence="7">
    <location>
        <begin position="15"/>
        <end position="37"/>
    </location>
</feature>
<evidence type="ECO:0000259" key="8">
    <source>
        <dbReference type="PROSITE" id="PS50850"/>
    </source>
</evidence>
<evidence type="ECO:0000256" key="3">
    <source>
        <dbReference type="ARBA" id="ARBA00022475"/>
    </source>
</evidence>
<feature type="transmembrane region" description="Helical" evidence="7">
    <location>
        <begin position="113"/>
        <end position="138"/>
    </location>
</feature>
<dbReference type="PROSITE" id="PS00216">
    <property type="entry name" value="SUGAR_TRANSPORT_1"/>
    <property type="match status" value="1"/>
</dbReference>
<feature type="domain" description="Major facilitator superfamily (MFS) profile" evidence="8">
    <location>
        <begin position="15"/>
        <end position="446"/>
    </location>
</feature>
<feature type="transmembrane region" description="Helical" evidence="7">
    <location>
        <begin position="282"/>
        <end position="307"/>
    </location>
</feature>
<dbReference type="InterPro" id="IPR050171">
    <property type="entry name" value="MFS_Transporters"/>
</dbReference>
<evidence type="ECO:0000256" key="4">
    <source>
        <dbReference type="ARBA" id="ARBA00022692"/>
    </source>
</evidence>
<gene>
    <name evidence="9" type="ORF">SAMN05443636_2046</name>
</gene>
<dbReference type="RefSeq" id="WP_073309182.1">
    <property type="nucleotide sequence ID" value="NZ_FQWV01000005.1"/>
</dbReference>
<dbReference type="PROSITE" id="PS50850">
    <property type="entry name" value="MFS"/>
    <property type="match status" value="1"/>
</dbReference>
<evidence type="ECO:0000313" key="10">
    <source>
        <dbReference type="Proteomes" id="UP000184357"/>
    </source>
</evidence>
<dbReference type="AlphaFoldDB" id="A0A1M5R4I0"/>
<feature type="transmembrane region" description="Helical" evidence="7">
    <location>
        <begin position="82"/>
        <end position="101"/>
    </location>
</feature>
<keyword evidence="3" id="KW-1003">Cell membrane</keyword>
<dbReference type="PANTHER" id="PTHR23517:SF2">
    <property type="entry name" value="MULTIDRUG RESISTANCE PROTEIN MDTH"/>
    <property type="match status" value="1"/>
</dbReference>
<evidence type="ECO:0000313" key="9">
    <source>
        <dbReference type="EMBL" id="SHH21078.1"/>
    </source>
</evidence>
<dbReference type="GO" id="GO:0005886">
    <property type="term" value="C:plasma membrane"/>
    <property type="evidence" value="ECO:0007669"/>
    <property type="project" value="UniProtKB-SubCell"/>
</dbReference>
<feature type="transmembrane region" description="Helical" evidence="7">
    <location>
        <begin position="400"/>
        <end position="417"/>
    </location>
</feature>
<sequence>MQRPSLDAVRGFDRAVYVVALGQLINVFGGGLVYPFATVHFHLRVGIALSVVGLGLGAKSVTTAAGTAAGGLLSDVIGRKPVMVASMALSAVALAAFAFVPEIVGVVPTAVPAATGVSALGVAFVGVCVASGFVRGLYTPASHAMTADLTDAAERDRGYALLKVANNVGFGAGFVAGGALYSVASVAVFVADGATSAVVALVILLFVPRVAAGEVADERTASAAGEGEESDGEGDAGRGALAAWWRAATRPRVLALAGVNVGFAVMYAQMQTTLPIVATEELVLTAAQLGTLYVVNPLTVVILQIPLVDAVGGWRRTRGLAASACFWAVAMLAAWGADLISVSGHAGLAAPTVVLGVALVGGHLFFGTVGEILHSPLASALMSDLGSAAERGTQLSMLEVAKRLGIGLGSFAGGLFFDHGFSGLLWPTLIAVCGLVVATLLWLERSVTPRENGARGDATEAAVETATDD</sequence>
<feature type="transmembrane region" description="Helical" evidence="7">
    <location>
        <begin position="159"/>
        <end position="180"/>
    </location>
</feature>
<evidence type="ECO:0000256" key="5">
    <source>
        <dbReference type="ARBA" id="ARBA00022989"/>
    </source>
</evidence>
<protein>
    <submittedName>
        <fullName evidence="9">Major Facilitator Superfamily protein</fullName>
    </submittedName>
</protein>
<dbReference type="GO" id="GO:0022857">
    <property type="term" value="F:transmembrane transporter activity"/>
    <property type="evidence" value="ECO:0007669"/>
    <property type="project" value="InterPro"/>
</dbReference>
<feature type="transmembrane region" description="Helical" evidence="7">
    <location>
        <begin position="186"/>
        <end position="207"/>
    </location>
</feature>
<evidence type="ECO:0000256" key="7">
    <source>
        <dbReference type="SAM" id="Phobius"/>
    </source>
</evidence>
<keyword evidence="2" id="KW-0813">Transport</keyword>
<evidence type="ECO:0000256" key="1">
    <source>
        <dbReference type="ARBA" id="ARBA00004651"/>
    </source>
</evidence>
<dbReference type="InterPro" id="IPR005829">
    <property type="entry name" value="Sugar_transporter_CS"/>
</dbReference>
<evidence type="ECO:0000256" key="6">
    <source>
        <dbReference type="ARBA" id="ARBA00023136"/>
    </source>
</evidence>
<reference evidence="9 10" key="1">
    <citation type="submission" date="2016-11" db="EMBL/GenBank/DDBJ databases">
        <authorList>
            <person name="Jaros S."/>
            <person name="Januszkiewicz K."/>
            <person name="Wedrychowicz H."/>
        </authorList>
    </citation>
    <scope>NUCLEOTIDE SEQUENCE [LARGE SCALE GENOMIC DNA]</scope>
    <source>
        <strain evidence="9 10">DSM 9297</strain>
    </source>
</reference>
<comment type="subcellular location">
    <subcellularLocation>
        <location evidence="1">Cell membrane</location>
        <topology evidence="1">Multi-pass membrane protein</topology>
    </subcellularLocation>
</comment>
<dbReference type="Pfam" id="PF07690">
    <property type="entry name" value="MFS_1"/>
    <property type="match status" value="1"/>
</dbReference>
<evidence type="ECO:0000256" key="2">
    <source>
        <dbReference type="ARBA" id="ARBA00022448"/>
    </source>
</evidence>
<keyword evidence="10" id="KW-1185">Reference proteome</keyword>
<dbReference type="OrthoDB" id="269395at2157"/>
<keyword evidence="4 7" id="KW-0812">Transmembrane</keyword>
<proteinExistence type="predicted"/>
<feature type="transmembrane region" description="Helical" evidence="7">
    <location>
        <begin position="423"/>
        <end position="443"/>
    </location>
</feature>
<feature type="transmembrane region" description="Helical" evidence="7">
    <location>
        <begin position="349"/>
        <end position="373"/>
    </location>
</feature>
<dbReference type="InterPro" id="IPR036259">
    <property type="entry name" value="MFS_trans_sf"/>
</dbReference>
<feature type="transmembrane region" description="Helical" evidence="7">
    <location>
        <begin position="253"/>
        <end position="270"/>
    </location>
</feature>
<feature type="transmembrane region" description="Helical" evidence="7">
    <location>
        <begin position="319"/>
        <end position="337"/>
    </location>
</feature>
<organism evidence="9 10">
    <name type="scientific">Halobaculum gomorrense</name>
    <dbReference type="NCBI Taxonomy" id="43928"/>
    <lineage>
        <taxon>Archaea</taxon>
        <taxon>Methanobacteriati</taxon>
        <taxon>Methanobacteriota</taxon>
        <taxon>Stenosarchaea group</taxon>
        <taxon>Halobacteria</taxon>
        <taxon>Halobacteriales</taxon>
        <taxon>Haloferacaceae</taxon>
        <taxon>Halobaculum</taxon>
    </lineage>
</organism>